<sequence>MTPKDMHFIQAKAAAAREIALAFGVPPMLLGLPGDNTYSNYAEANRSFWRQTARRACPARRIQDSLDSAGHPHGREPGPLARPRLRRRPSPGARPRRRRRAGPRARSAMGAHRRGGLPHG</sequence>
<feature type="region of interest" description="Disordered" evidence="1">
    <location>
        <begin position="54"/>
        <end position="120"/>
    </location>
</feature>
<protein>
    <recommendedName>
        <fullName evidence="4">Phage portal protein</fullName>
    </recommendedName>
</protein>
<feature type="compositionally biased region" description="Basic residues" evidence="1">
    <location>
        <begin position="83"/>
        <end position="103"/>
    </location>
</feature>
<proteinExistence type="predicted"/>
<evidence type="ECO:0000313" key="2">
    <source>
        <dbReference type="EMBL" id="GGH13844.1"/>
    </source>
</evidence>
<name>A0A917I5Y2_9HYPH</name>
<gene>
    <name evidence="2" type="ORF">GCM10007036_12720</name>
</gene>
<organism evidence="2 3">
    <name type="scientific">Alsobacter metallidurans</name>
    <dbReference type="NCBI Taxonomy" id="340221"/>
    <lineage>
        <taxon>Bacteria</taxon>
        <taxon>Pseudomonadati</taxon>
        <taxon>Pseudomonadota</taxon>
        <taxon>Alphaproteobacteria</taxon>
        <taxon>Hyphomicrobiales</taxon>
        <taxon>Alsobacteraceae</taxon>
        <taxon>Alsobacter</taxon>
    </lineage>
</organism>
<evidence type="ECO:0000313" key="3">
    <source>
        <dbReference type="Proteomes" id="UP000603912"/>
    </source>
</evidence>
<feature type="compositionally biased region" description="Basic residues" evidence="1">
    <location>
        <begin position="111"/>
        <end position="120"/>
    </location>
</feature>
<reference evidence="2" key="2">
    <citation type="submission" date="2020-09" db="EMBL/GenBank/DDBJ databases">
        <authorList>
            <person name="Sun Q."/>
            <person name="Zhou Y."/>
        </authorList>
    </citation>
    <scope>NUCLEOTIDE SEQUENCE</scope>
    <source>
        <strain evidence="2">CGMCC 1.12214</strain>
    </source>
</reference>
<accession>A0A917I5Y2</accession>
<dbReference type="Proteomes" id="UP000603912">
    <property type="component" value="Unassembled WGS sequence"/>
</dbReference>
<dbReference type="Pfam" id="PF04860">
    <property type="entry name" value="Phage_portal"/>
    <property type="match status" value="1"/>
</dbReference>
<evidence type="ECO:0008006" key="4">
    <source>
        <dbReference type="Google" id="ProtNLM"/>
    </source>
</evidence>
<reference evidence="2" key="1">
    <citation type="journal article" date="2014" name="Int. J. Syst. Evol. Microbiol.">
        <title>Complete genome sequence of Corynebacterium casei LMG S-19264T (=DSM 44701T), isolated from a smear-ripened cheese.</title>
        <authorList>
            <consortium name="US DOE Joint Genome Institute (JGI-PGF)"/>
            <person name="Walter F."/>
            <person name="Albersmeier A."/>
            <person name="Kalinowski J."/>
            <person name="Ruckert C."/>
        </authorList>
    </citation>
    <scope>NUCLEOTIDE SEQUENCE</scope>
    <source>
        <strain evidence="2">CGMCC 1.12214</strain>
    </source>
</reference>
<dbReference type="EMBL" id="BMES01000001">
    <property type="protein sequence ID" value="GGH13844.1"/>
    <property type="molecule type" value="Genomic_DNA"/>
</dbReference>
<dbReference type="InterPro" id="IPR006944">
    <property type="entry name" value="Phage/GTA_portal"/>
</dbReference>
<evidence type="ECO:0000256" key="1">
    <source>
        <dbReference type="SAM" id="MobiDB-lite"/>
    </source>
</evidence>
<keyword evidence="3" id="KW-1185">Reference proteome</keyword>
<comment type="caution">
    <text evidence="2">The sequence shown here is derived from an EMBL/GenBank/DDBJ whole genome shotgun (WGS) entry which is preliminary data.</text>
</comment>
<dbReference type="AlphaFoldDB" id="A0A917I5Y2"/>